<dbReference type="Proteomes" id="UP000460298">
    <property type="component" value="Unassembled WGS sequence"/>
</dbReference>
<evidence type="ECO:0008006" key="4">
    <source>
        <dbReference type="Google" id="ProtNLM"/>
    </source>
</evidence>
<keyword evidence="1" id="KW-0732">Signal</keyword>
<dbReference type="AlphaFoldDB" id="A0A833H0M7"/>
<feature type="chain" id="PRO_5032927906" description="Tetratricopeptide repeat protein" evidence="1">
    <location>
        <begin position="24"/>
        <end position="222"/>
    </location>
</feature>
<name>A0A833H0M7_9LEPT</name>
<accession>A0A833H0M7</accession>
<dbReference type="InterPro" id="IPR011990">
    <property type="entry name" value="TPR-like_helical_dom_sf"/>
</dbReference>
<organism evidence="2 3">
    <name type="scientific">Leptonema illini</name>
    <dbReference type="NCBI Taxonomy" id="183"/>
    <lineage>
        <taxon>Bacteria</taxon>
        <taxon>Pseudomonadati</taxon>
        <taxon>Spirochaetota</taxon>
        <taxon>Spirochaetia</taxon>
        <taxon>Leptospirales</taxon>
        <taxon>Leptospiraceae</taxon>
        <taxon>Leptonema</taxon>
    </lineage>
</organism>
<comment type="caution">
    <text evidence="2">The sequence shown here is derived from an EMBL/GenBank/DDBJ whole genome shotgun (WGS) entry which is preliminary data.</text>
</comment>
<gene>
    <name evidence="2" type="ORF">F9K24_13490</name>
</gene>
<feature type="signal peptide" evidence="1">
    <location>
        <begin position="1"/>
        <end position="23"/>
    </location>
</feature>
<dbReference type="Gene3D" id="1.25.40.10">
    <property type="entry name" value="Tetratricopeptide repeat domain"/>
    <property type="match status" value="1"/>
</dbReference>
<evidence type="ECO:0000256" key="1">
    <source>
        <dbReference type="SAM" id="SignalP"/>
    </source>
</evidence>
<dbReference type="EMBL" id="WBUI01000013">
    <property type="protein sequence ID" value="KAB2931605.1"/>
    <property type="molecule type" value="Genomic_DNA"/>
</dbReference>
<evidence type="ECO:0000313" key="3">
    <source>
        <dbReference type="Proteomes" id="UP000460298"/>
    </source>
</evidence>
<dbReference type="SUPFAM" id="SSF48452">
    <property type="entry name" value="TPR-like"/>
    <property type="match status" value="1"/>
</dbReference>
<protein>
    <recommendedName>
        <fullName evidence="4">Tetratricopeptide repeat protein</fullName>
    </recommendedName>
</protein>
<proteinExistence type="predicted"/>
<sequence length="222" mass="25204">MKPRLLTAGLMLVLFSAALPLSAEPAPAASETKAGEEATLQALYETLADRKYSEAEKAARLAIEQYPERIEFYVCLDQALNGQKRYEEAEAVRNQILTVWTAHYKEEFLDAGMPIRLRTWARMVTYTPGFIILSCEYFMPEELGDEEPKITNYYKFIVHFGPNPQDVRIFKLEHSNIIADYYVIGELSDAGHRQVVSFGSQKPTLQDATAALAQKLKEEMEK</sequence>
<reference evidence="2 3" key="1">
    <citation type="submission" date="2019-10" db="EMBL/GenBank/DDBJ databases">
        <title>Extracellular Electron Transfer in a Candidatus Methanoperedens spp. Enrichment Culture.</title>
        <authorList>
            <person name="Berger S."/>
            <person name="Rangel Shaw D."/>
            <person name="Berben T."/>
            <person name="In 'T Zandt M."/>
            <person name="Frank J."/>
            <person name="Reimann J."/>
            <person name="Jetten M.S.M."/>
            <person name="Welte C.U."/>
        </authorList>
    </citation>
    <scope>NUCLEOTIDE SEQUENCE [LARGE SCALE GENOMIC DNA]</scope>
    <source>
        <strain evidence="2">SB12</strain>
    </source>
</reference>
<evidence type="ECO:0000313" key="2">
    <source>
        <dbReference type="EMBL" id="KAB2931605.1"/>
    </source>
</evidence>